<dbReference type="EMBL" id="MTEI01000024">
    <property type="protein sequence ID" value="OQW86058.1"/>
    <property type="molecule type" value="Genomic_DNA"/>
</dbReference>
<dbReference type="AlphaFoldDB" id="A0A1W9KPI3"/>
<proteinExistence type="predicted"/>
<dbReference type="Proteomes" id="UP000192505">
    <property type="component" value="Unassembled WGS sequence"/>
</dbReference>
<comment type="caution">
    <text evidence="1">The sequence shown here is derived from an EMBL/GenBank/DDBJ whole genome shotgun (WGS) entry which is preliminary data.</text>
</comment>
<reference evidence="1 2" key="1">
    <citation type="submission" date="2017-01" db="EMBL/GenBank/DDBJ databases">
        <title>Novel large sulfur bacteria in the metagenomes of groundwater-fed chemosynthetic microbial mats in the Lake Huron basin.</title>
        <authorList>
            <person name="Sharrar A.M."/>
            <person name="Flood B.E."/>
            <person name="Bailey J.V."/>
            <person name="Jones D.S."/>
            <person name="Biddanda B."/>
            <person name="Ruberg S.A."/>
            <person name="Marcus D.N."/>
            <person name="Dick G.J."/>
        </authorList>
    </citation>
    <scope>NUCLEOTIDE SEQUENCE [LARGE SCALE GENOMIC DNA]</scope>
    <source>
        <strain evidence="1">A7</strain>
    </source>
</reference>
<name>A0A1W9KPI3_9BURK</name>
<protein>
    <submittedName>
        <fullName evidence="1">Uncharacterized protein</fullName>
    </submittedName>
</protein>
<organism evidence="1 2">
    <name type="scientific">Rhodoferax ferrireducens</name>
    <dbReference type="NCBI Taxonomy" id="192843"/>
    <lineage>
        <taxon>Bacteria</taxon>
        <taxon>Pseudomonadati</taxon>
        <taxon>Pseudomonadota</taxon>
        <taxon>Betaproteobacteria</taxon>
        <taxon>Burkholderiales</taxon>
        <taxon>Comamonadaceae</taxon>
        <taxon>Rhodoferax</taxon>
    </lineage>
</organism>
<evidence type="ECO:0000313" key="2">
    <source>
        <dbReference type="Proteomes" id="UP000192505"/>
    </source>
</evidence>
<gene>
    <name evidence="1" type="ORF">BWK72_19270</name>
</gene>
<evidence type="ECO:0000313" key="1">
    <source>
        <dbReference type="EMBL" id="OQW86058.1"/>
    </source>
</evidence>
<sequence length="68" mass="7647">MTCTFRDNPVSHPIRREVLSADVLFAYALDAVTVKTKLFARAIGVLLKIVGDKNLPLSRMQREDNSLM</sequence>
<accession>A0A1W9KPI3</accession>